<dbReference type="EMBL" id="KV424054">
    <property type="protein sequence ID" value="KZT52815.1"/>
    <property type="molecule type" value="Genomic_DNA"/>
</dbReference>
<dbReference type="InParanoid" id="A0A165DHQ6"/>
<evidence type="ECO:0000313" key="12">
    <source>
        <dbReference type="Proteomes" id="UP000076842"/>
    </source>
</evidence>
<comment type="function">
    <text evidence="8">Involved in the import of nuclear-targeted proteins into the nucleus and the export of poly(A) RNA out of the nucleus. Has a role in the endoplasmic reticulum-associated degradation (ERAD) pathway.</text>
</comment>
<comment type="similarity">
    <text evidence="3">Belongs to the NPL4 family.</text>
</comment>
<dbReference type="PIRSF" id="PIRSF010052">
    <property type="entry name" value="Polyub_prc_Npl4"/>
    <property type="match status" value="1"/>
</dbReference>
<feature type="domain" description="MPN" evidence="10">
    <location>
        <begin position="250"/>
        <end position="389"/>
    </location>
</feature>
<accession>A0A165DHQ6</accession>
<evidence type="ECO:0000313" key="11">
    <source>
        <dbReference type="EMBL" id="KZT52815.1"/>
    </source>
</evidence>
<dbReference type="OrthoDB" id="10251089at2759"/>
<dbReference type="SMART" id="SM00547">
    <property type="entry name" value="ZnF_RBZ"/>
    <property type="match status" value="1"/>
</dbReference>
<dbReference type="PROSITE" id="PS50249">
    <property type="entry name" value="MPN"/>
    <property type="match status" value="1"/>
</dbReference>
<evidence type="ECO:0000256" key="4">
    <source>
        <dbReference type="ARBA" id="ARBA00019709"/>
    </source>
</evidence>
<dbReference type="CDD" id="cd17055">
    <property type="entry name" value="Ubl_AtNPL4_like"/>
    <property type="match status" value="1"/>
</dbReference>
<dbReference type="InterPro" id="IPR007717">
    <property type="entry name" value="NPL4_C"/>
</dbReference>
<keyword evidence="6" id="KW-0863">Zinc-finger</keyword>
<dbReference type="InterPro" id="IPR007716">
    <property type="entry name" value="NPL4_Zn-bd_put"/>
</dbReference>
<evidence type="ECO:0000256" key="6">
    <source>
        <dbReference type="ARBA" id="ARBA00022771"/>
    </source>
</evidence>
<dbReference type="InterPro" id="IPR029071">
    <property type="entry name" value="Ubiquitin-like_domsf"/>
</dbReference>
<evidence type="ECO:0000256" key="2">
    <source>
        <dbReference type="ARBA" id="ARBA00004556"/>
    </source>
</evidence>
<dbReference type="SUPFAM" id="SSF54236">
    <property type="entry name" value="Ubiquitin-like"/>
    <property type="match status" value="1"/>
</dbReference>
<dbReference type="GO" id="GO:0006511">
    <property type="term" value="P:ubiquitin-dependent protein catabolic process"/>
    <property type="evidence" value="ECO:0007669"/>
    <property type="project" value="InterPro"/>
</dbReference>
<keyword evidence="5" id="KW-0479">Metal-binding</keyword>
<evidence type="ECO:0000256" key="1">
    <source>
        <dbReference type="ARBA" id="ARBA00004335"/>
    </source>
</evidence>
<dbReference type="PANTHER" id="PTHR12710">
    <property type="entry name" value="NUCLEAR PROTEIN LOCALIZATION 4"/>
    <property type="match status" value="1"/>
</dbReference>
<dbReference type="Pfam" id="PF05021">
    <property type="entry name" value="NPL4"/>
    <property type="match status" value="1"/>
</dbReference>
<organism evidence="11 12">
    <name type="scientific">Calocera cornea HHB12733</name>
    <dbReference type="NCBI Taxonomy" id="1353952"/>
    <lineage>
        <taxon>Eukaryota</taxon>
        <taxon>Fungi</taxon>
        <taxon>Dikarya</taxon>
        <taxon>Basidiomycota</taxon>
        <taxon>Agaricomycotina</taxon>
        <taxon>Dacrymycetes</taxon>
        <taxon>Dacrymycetales</taxon>
        <taxon>Dacrymycetaceae</taxon>
        <taxon>Calocera</taxon>
    </lineage>
</organism>
<feature type="region of interest" description="Disordered" evidence="9">
    <location>
        <begin position="109"/>
        <end position="138"/>
    </location>
</feature>
<dbReference type="PANTHER" id="PTHR12710:SF0">
    <property type="entry name" value="NUCLEAR PROTEIN LOCALIZATION PROTEIN 4 HOMOLOG"/>
    <property type="match status" value="1"/>
</dbReference>
<dbReference type="Gene3D" id="3.10.20.90">
    <property type="entry name" value="Phosphatidylinositol 3-kinase Catalytic Subunit, Chain A, domain 1"/>
    <property type="match status" value="1"/>
</dbReference>
<dbReference type="GO" id="GO:0043130">
    <property type="term" value="F:ubiquitin binding"/>
    <property type="evidence" value="ECO:0007669"/>
    <property type="project" value="TreeGrafter"/>
</dbReference>
<comment type="subcellular location">
    <subcellularLocation>
        <location evidence="2">Cytoplasm</location>
        <location evidence="2">Perinuclear region</location>
    </subcellularLocation>
    <subcellularLocation>
        <location evidence="1">Nucleus membrane</location>
        <topology evidence="1">Peripheral membrane protein</topology>
        <orientation evidence="1">Cytoplasmic side</orientation>
    </subcellularLocation>
</comment>
<protein>
    <recommendedName>
        <fullName evidence="4">Nuclear protein localization protein 4</fullName>
    </recommendedName>
</protein>
<evidence type="ECO:0000259" key="10">
    <source>
        <dbReference type="PROSITE" id="PS50249"/>
    </source>
</evidence>
<dbReference type="InterPro" id="IPR037518">
    <property type="entry name" value="MPN"/>
</dbReference>
<dbReference type="InterPro" id="IPR001876">
    <property type="entry name" value="Znf_RanBP2"/>
</dbReference>
<sequence>MIQIIRVRSKDGTFRFDLDPKASAGELGKKIAESAVNIDPSTITISNQPRGGETPLSTLDGRTIADLGLRHGDMIFAGYDYQPEVATNTAPALSVPAPAVTAAAPIAPATAEPTTSAPAKRPWEGVKEDPVDDYWRTKDGKIPRERDAQFCKHGANAMCDYCMPLEPYDAKYHVEHSIKHLSYWAYLRSKTVGASAAATAGLPPLDNLSYRVKIPCPSGTHAPWPAGICSKCQPSAITLQPQPFRMVDHVEFASSTLIDRFLTAWRKTGMQRFGLLIGRYEPYPEVPMGIKAVVEAIHEPPQEGEVDGLTLGLPWDDEGRINQLAGECKGLQMVGVIFTDLTPDDQDRRKLLCKRHADSFFLSSLETIFAATLQLSHPNPSRAAPSGTFSSRFVTCVLSGTPEGGIDVACYQASEQACAMVDADIIEASVEPGIVRVKEEAPSRYVPDVFYRYKNEYGLDVQQTAKPSFPVEYLLVNVTHGFPTNPSPAFISTAFPIENRQGIENQDISKVVSELSRLGANAVLSPRDARTNPAKAQQIIAYLSDWHLLCFLGTVGILPPEDMRVIAAAVTAPNLKSTEGMEAIAKRDGWQTLMAIVGTQSPPARPPPQSSADVGMDDEFEIPEDFDMPPDTAPAAEAVTGTKTCPHCTFDNPADATDCMICGLPMD</sequence>
<dbReference type="Proteomes" id="UP000076842">
    <property type="component" value="Unassembled WGS sequence"/>
</dbReference>
<dbReference type="AlphaFoldDB" id="A0A165DHQ6"/>
<evidence type="ECO:0000256" key="3">
    <source>
        <dbReference type="ARBA" id="ARBA00011025"/>
    </source>
</evidence>
<dbReference type="STRING" id="1353952.A0A165DHQ6"/>
<name>A0A165DHQ6_9BASI</name>
<evidence type="ECO:0000256" key="5">
    <source>
        <dbReference type="ARBA" id="ARBA00022723"/>
    </source>
</evidence>
<feature type="compositionally biased region" description="Basic and acidic residues" evidence="9">
    <location>
        <begin position="121"/>
        <end position="138"/>
    </location>
</feature>
<dbReference type="GO" id="GO:0031625">
    <property type="term" value="F:ubiquitin protein ligase binding"/>
    <property type="evidence" value="ECO:0007669"/>
    <property type="project" value="TreeGrafter"/>
</dbReference>
<evidence type="ECO:0000256" key="7">
    <source>
        <dbReference type="ARBA" id="ARBA00022833"/>
    </source>
</evidence>
<dbReference type="GO" id="GO:0048471">
    <property type="term" value="C:perinuclear region of cytoplasm"/>
    <property type="evidence" value="ECO:0007669"/>
    <property type="project" value="UniProtKB-SubCell"/>
</dbReference>
<dbReference type="Pfam" id="PF11543">
    <property type="entry name" value="UN_NPL4"/>
    <property type="match status" value="1"/>
</dbReference>
<evidence type="ECO:0000256" key="8">
    <source>
        <dbReference type="ARBA" id="ARBA00024703"/>
    </source>
</evidence>
<gene>
    <name evidence="11" type="ORF">CALCODRAFT_441044</name>
</gene>
<dbReference type="GO" id="GO:0031965">
    <property type="term" value="C:nuclear membrane"/>
    <property type="evidence" value="ECO:0007669"/>
    <property type="project" value="UniProtKB-SubCell"/>
</dbReference>
<keyword evidence="12" id="KW-1185">Reference proteome</keyword>
<evidence type="ECO:0000256" key="9">
    <source>
        <dbReference type="SAM" id="MobiDB-lite"/>
    </source>
</evidence>
<dbReference type="CDD" id="cd08061">
    <property type="entry name" value="MPN_NPL4"/>
    <property type="match status" value="1"/>
</dbReference>
<dbReference type="FunCoup" id="A0A165DHQ6">
    <property type="interactions" value="714"/>
</dbReference>
<feature type="compositionally biased region" description="Low complexity" evidence="9">
    <location>
        <begin position="109"/>
        <end position="119"/>
    </location>
</feature>
<proteinExistence type="inferred from homology"/>
<reference evidence="11 12" key="1">
    <citation type="journal article" date="2016" name="Mol. Biol. Evol.">
        <title>Comparative Genomics of Early-Diverging Mushroom-Forming Fungi Provides Insights into the Origins of Lignocellulose Decay Capabilities.</title>
        <authorList>
            <person name="Nagy L.G."/>
            <person name="Riley R."/>
            <person name="Tritt A."/>
            <person name="Adam C."/>
            <person name="Daum C."/>
            <person name="Floudas D."/>
            <person name="Sun H."/>
            <person name="Yadav J.S."/>
            <person name="Pangilinan J."/>
            <person name="Larsson K.H."/>
            <person name="Matsuura K."/>
            <person name="Barry K."/>
            <person name="Labutti K."/>
            <person name="Kuo R."/>
            <person name="Ohm R.A."/>
            <person name="Bhattacharya S.S."/>
            <person name="Shirouzu T."/>
            <person name="Yoshinaga Y."/>
            <person name="Martin F.M."/>
            <person name="Grigoriev I.V."/>
            <person name="Hibbett D.S."/>
        </authorList>
    </citation>
    <scope>NUCLEOTIDE SEQUENCE [LARGE SCALE GENOMIC DNA]</scope>
    <source>
        <strain evidence="11 12">HHB12733</strain>
    </source>
</reference>
<dbReference type="InterPro" id="IPR016563">
    <property type="entry name" value="Npl4"/>
</dbReference>
<keyword evidence="7" id="KW-0862">Zinc</keyword>
<dbReference type="Gene3D" id="4.10.1060.10">
    <property type="entry name" value="Zinc finger, RanBP2-type"/>
    <property type="match status" value="1"/>
</dbReference>
<dbReference type="GO" id="GO:0008270">
    <property type="term" value="F:zinc ion binding"/>
    <property type="evidence" value="ECO:0007669"/>
    <property type="project" value="UniProtKB-KW"/>
</dbReference>
<dbReference type="Pfam" id="PF05020">
    <property type="entry name" value="zf-NPL4"/>
    <property type="match status" value="1"/>
</dbReference>
<dbReference type="InterPro" id="IPR024682">
    <property type="entry name" value="Npl4_Ub-like_dom"/>
</dbReference>